<dbReference type="AlphaFoldDB" id="A0AAJ8LKY0"/>
<gene>
    <name evidence="1" type="ORF">CI109_104967</name>
</gene>
<dbReference type="GeneID" id="43591973"/>
<protein>
    <submittedName>
        <fullName evidence="1">Uncharacterized protein</fullName>
    </submittedName>
</protein>
<name>A0AAJ8LKY0_9TREE</name>
<keyword evidence="2" id="KW-1185">Reference proteome</keyword>
<evidence type="ECO:0000313" key="2">
    <source>
        <dbReference type="Proteomes" id="UP000322225"/>
    </source>
</evidence>
<dbReference type="EMBL" id="CP144059">
    <property type="protein sequence ID" value="WWD20491.1"/>
    <property type="molecule type" value="Genomic_DNA"/>
</dbReference>
<dbReference type="RefSeq" id="XP_065823665.1">
    <property type="nucleotide sequence ID" value="XM_065967593.1"/>
</dbReference>
<dbReference type="Proteomes" id="UP000322225">
    <property type="component" value="Chromosome 9"/>
</dbReference>
<proteinExistence type="predicted"/>
<accession>A0AAJ8LKY0</accession>
<organism evidence="1 2">
    <name type="scientific">Kwoniella shandongensis</name>
    <dbReference type="NCBI Taxonomy" id="1734106"/>
    <lineage>
        <taxon>Eukaryota</taxon>
        <taxon>Fungi</taxon>
        <taxon>Dikarya</taxon>
        <taxon>Basidiomycota</taxon>
        <taxon>Agaricomycotina</taxon>
        <taxon>Tremellomycetes</taxon>
        <taxon>Tremellales</taxon>
        <taxon>Cryptococcaceae</taxon>
        <taxon>Kwoniella</taxon>
    </lineage>
</organism>
<dbReference type="KEGG" id="ksn:43591973"/>
<evidence type="ECO:0000313" key="1">
    <source>
        <dbReference type="EMBL" id="WWD20491.1"/>
    </source>
</evidence>
<reference evidence="1" key="2">
    <citation type="submission" date="2024-01" db="EMBL/GenBank/DDBJ databases">
        <title>Comparative genomics of Cryptococcus and Kwoniella reveals pathogenesis evolution and contrasting modes of karyotype evolution via chromosome fusion or intercentromeric recombination.</title>
        <authorList>
            <person name="Coelho M.A."/>
            <person name="David-Palma M."/>
            <person name="Shea T."/>
            <person name="Bowers K."/>
            <person name="McGinley-Smith S."/>
            <person name="Mohammad A.W."/>
            <person name="Gnirke A."/>
            <person name="Yurkov A.M."/>
            <person name="Nowrousian M."/>
            <person name="Sun S."/>
            <person name="Cuomo C.A."/>
            <person name="Heitman J."/>
        </authorList>
    </citation>
    <scope>NUCLEOTIDE SEQUENCE</scope>
    <source>
        <strain evidence="1">CBS 12478</strain>
    </source>
</reference>
<sequence length="110" mass="12248">MPSKDTGPSGKLTLAFFKCDSLAKESIEQHGEYQDIVHNLFEPLLPAHLDLEILTYDVLNKREYPKDDELEKIDAIIISGSFEDEAHADSIWILKLAGVGRVLLKVLGVA</sequence>
<reference evidence="1" key="1">
    <citation type="submission" date="2017-08" db="EMBL/GenBank/DDBJ databases">
        <authorList>
            <person name="Cuomo C."/>
            <person name="Billmyre B."/>
            <person name="Heitman J."/>
        </authorList>
    </citation>
    <scope>NUCLEOTIDE SEQUENCE</scope>
    <source>
        <strain evidence="1">CBS 12478</strain>
    </source>
</reference>